<reference evidence="2" key="1">
    <citation type="submission" date="2021-06" db="EMBL/GenBank/DDBJ databases">
        <authorList>
            <person name="Hodson N. C."/>
            <person name="Mongue J. A."/>
            <person name="Jaron S. K."/>
        </authorList>
    </citation>
    <scope>NUCLEOTIDE SEQUENCE</scope>
</reference>
<evidence type="ECO:0000313" key="2">
    <source>
        <dbReference type="EMBL" id="CAG7728535.1"/>
    </source>
</evidence>
<evidence type="ECO:0000313" key="3">
    <source>
        <dbReference type="Proteomes" id="UP000708208"/>
    </source>
</evidence>
<evidence type="ECO:0000256" key="1">
    <source>
        <dbReference type="SAM" id="SignalP"/>
    </source>
</evidence>
<feature type="signal peptide" evidence="1">
    <location>
        <begin position="1"/>
        <end position="21"/>
    </location>
</feature>
<keyword evidence="3" id="KW-1185">Reference proteome</keyword>
<dbReference type="AlphaFoldDB" id="A0A8J2JX71"/>
<name>A0A8J2JX71_9HEXA</name>
<dbReference type="Proteomes" id="UP000708208">
    <property type="component" value="Unassembled WGS sequence"/>
</dbReference>
<sequence length="134" mass="15591">MNTVFILLWAAFSQTFRAVAGNKTQEYWRSQIIKNLEVLRISSLWLSDLEETYKIGFPKKFGLMRHRNLSTVPNHNSALDVDRTCQNVSFRSVNQNVRLIHNCGYDYVLNASIHGSSPFLFFIKFYLQKQNSVP</sequence>
<keyword evidence="1" id="KW-0732">Signal</keyword>
<feature type="chain" id="PRO_5035283906" evidence="1">
    <location>
        <begin position="22"/>
        <end position="134"/>
    </location>
</feature>
<organism evidence="2 3">
    <name type="scientific">Allacma fusca</name>
    <dbReference type="NCBI Taxonomy" id="39272"/>
    <lineage>
        <taxon>Eukaryota</taxon>
        <taxon>Metazoa</taxon>
        <taxon>Ecdysozoa</taxon>
        <taxon>Arthropoda</taxon>
        <taxon>Hexapoda</taxon>
        <taxon>Collembola</taxon>
        <taxon>Symphypleona</taxon>
        <taxon>Sminthuridae</taxon>
        <taxon>Allacma</taxon>
    </lineage>
</organism>
<comment type="caution">
    <text evidence="2">The sequence shown here is derived from an EMBL/GenBank/DDBJ whole genome shotgun (WGS) entry which is preliminary data.</text>
</comment>
<dbReference type="EMBL" id="CAJVCH010164965">
    <property type="protein sequence ID" value="CAG7728535.1"/>
    <property type="molecule type" value="Genomic_DNA"/>
</dbReference>
<proteinExistence type="predicted"/>
<accession>A0A8J2JX71</accession>
<gene>
    <name evidence="2" type="ORF">AFUS01_LOCUS17306</name>
</gene>
<protein>
    <submittedName>
        <fullName evidence="2">Uncharacterized protein</fullName>
    </submittedName>
</protein>